<feature type="binding site" evidence="5">
    <location>
        <position position="232"/>
    </location>
    <ligand>
        <name>FAD</name>
        <dbReference type="ChEBI" id="CHEBI:57692"/>
    </ligand>
</feature>
<evidence type="ECO:0000259" key="9">
    <source>
        <dbReference type="PROSITE" id="PS00624"/>
    </source>
</evidence>
<accession>A0A3R7CBB0</accession>
<evidence type="ECO:0000313" key="12">
    <source>
        <dbReference type="Proteomes" id="UP000285430"/>
    </source>
</evidence>
<evidence type="ECO:0000259" key="8">
    <source>
        <dbReference type="PROSITE" id="PS00623"/>
    </source>
</evidence>
<dbReference type="Proteomes" id="UP000285430">
    <property type="component" value="Unassembled WGS sequence"/>
</dbReference>
<dbReference type="EMBL" id="QUTG01003664">
    <property type="protein sequence ID" value="RHY90706.1"/>
    <property type="molecule type" value="Genomic_DNA"/>
</dbReference>
<feature type="domain" description="Glucose-methanol-choline oxidoreductase N-terminal" evidence="8">
    <location>
        <begin position="92"/>
        <end position="115"/>
    </location>
</feature>
<feature type="domain" description="Glucose-methanol-choline oxidoreductase N-terminal" evidence="9">
    <location>
        <begin position="253"/>
        <end position="267"/>
    </location>
</feature>
<dbReference type="AlphaFoldDB" id="A0A3R7CBB0"/>
<dbReference type="InterPro" id="IPR007867">
    <property type="entry name" value="GMC_OxRtase_C"/>
</dbReference>
<dbReference type="EMBL" id="QUTH01003207">
    <property type="protein sequence ID" value="RHZ20951.1"/>
    <property type="molecule type" value="Genomic_DNA"/>
</dbReference>
<dbReference type="SUPFAM" id="SSF54373">
    <property type="entry name" value="FAD-linked reductases, C-terminal domain"/>
    <property type="match status" value="1"/>
</dbReference>
<feature type="binding site" evidence="5">
    <location>
        <begin position="102"/>
        <end position="105"/>
    </location>
    <ligand>
        <name>FAD</name>
        <dbReference type="ChEBI" id="CHEBI:57692"/>
    </ligand>
</feature>
<dbReference type="PIRSF" id="PIRSF000137">
    <property type="entry name" value="Alcohol_oxidase"/>
    <property type="match status" value="1"/>
</dbReference>
<evidence type="ECO:0000313" key="11">
    <source>
        <dbReference type="EMBL" id="RHZ20951.1"/>
    </source>
</evidence>
<sequence>MHRRLHRAASKRADYIIVGGGSAGCVLANRLSKSNSVLLVEAGPSDRGKWDSWKMKMPAALTFNLADDKYNWAYKTVPQVHLDNRRLDWPRGRVLGGSSSLNAMVYIRGHAQDYDDWEAAGAKGWSYADVLPYFKRAQSHALGGDTYRGGDGPLHVSRGSQRDQVLFQAFIDAGVQAGYPFTDDMNGFQQEGFGFMDSTIHNGVRWSSSAAYLHPVLHERKDRLSVVTDHLVHRVVVDDAGTAQGIDVIVCGGAINSPQLLLLSGIGPADALKAVDVPVVQDLPAVGQNLEDHLDLYVQFGVTKPITLHNATCRPGLRHPDLQFHFLPGALTGQLTPGSQHAMQTHISPLRATSRGSLSLTTSNPRDPPRLDPNYLSTTQDVDDIRQGVLLAQELFQQKAMDPFRGHPISPATLFAAHEASAIDAWVRQHTESAYHPSCTNRMGHDTRSSVVNSKCQVHGVDRLRVVDASIMPNIISGNLNAPVIMMAEKAADIILDNAPLPSAKHVPVYVAPKWESSQR</sequence>
<dbReference type="Gene3D" id="3.50.50.60">
    <property type="entry name" value="FAD/NAD(P)-binding domain"/>
    <property type="match status" value="1"/>
</dbReference>
<feature type="region of interest" description="Disordered" evidence="7">
    <location>
        <begin position="349"/>
        <end position="373"/>
    </location>
</feature>
<evidence type="ECO:0000256" key="5">
    <source>
        <dbReference type="PIRSR" id="PIRSR000137-2"/>
    </source>
</evidence>
<dbReference type="Gene3D" id="3.30.560.10">
    <property type="entry name" value="Glucose Oxidase, domain 3"/>
    <property type="match status" value="1"/>
</dbReference>
<dbReference type="PROSITE" id="PS51257">
    <property type="entry name" value="PROKAR_LIPOPROTEIN"/>
    <property type="match status" value="1"/>
</dbReference>
<comment type="caution">
    <text evidence="11">The sequence shown here is derived from an EMBL/GenBank/DDBJ whole genome shotgun (WGS) entry which is preliminary data.</text>
</comment>
<dbReference type="Pfam" id="PF05199">
    <property type="entry name" value="GMC_oxred_C"/>
    <property type="match status" value="1"/>
</dbReference>
<evidence type="ECO:0000256" key="4">
    <source>
        <dbReference type="ARBA" id="ARBA00022827"/>
    </source>
</evidence>
<dbReference type="InterPro" id="IPR036188">
    <property type="entry name" value="FAD/NAD-bd_sf"/>
</dbReference>
<comment type="cofactor">
    <cofactor evidence="1 5">
        <name>FAD</name>
        <dbReference type="ChEBI" id="CHEBI:57692"/>
    </cofactor>
</comment>
<protein>
    <recommendedName>
        <fullName evidence="8 9">Glucose-methanol-choline oxidoreductase N-terminal domain-containing protein</fullName>
    </recommendedName>
</protein>
<dbReference type="Proteomes" id="UP000285712">
    <property type="component" value="Unassembled WGS sequence"/>
</dbReference>
<gene>
    <name evidence="10" type="ORF">DYB35_003882</name>
    <name evidence="11" type="ORF">DYB37_011039</name>
</gene>
<reference evidence="12 13" key="1">
    <citation type="submission" date="2018-08" db="EMBL/GenBank/DDBJ databases">
        <title>Aphanomyces genome sequencing and annotation.</title>
        <authorList>
            <person name="Minardi D."/>
            <person name="Oidtmann B."/>
            <person name="Van Der Giezen M."/>
            <person name="Studholme D.J."/>
        </authorList>
    </citation>
    <scope>NUCLEOTIDE SEQUENCE [LARGE SCALE GENOMIC DNA]</scope>
    <source>
        <strain evidence="11 12">Da</strain>
        <strain evidence="10 13">Sv</strain>
    </source>
</reference>
<evidence type="ECO:0000256" key="2">
    <source>
        <dbReference type="ARBA" id="ARBA00010790"/>
    </source>
</evidence>
<feature type="compositionally biased region" description="Polar residues" evidence="7">
    <location>
        <begin position="354"/>
        <end position="365"/>
    </location>
</feature>
<feature type="binding site" evidence="5">
    <location>
        <position position="94"/>
    </location>
    <ligand>
        <name>FAD</name>
        <dbReference type="ChEBI" id="CHEBI:57692"/>
    </ligand>
</feature>
<evidence type="ECO:0000256" key="6">
    <source>
        <dbReference type="RuleBase" id="RU003968"/>
    </source>
</evidence>
<dbReference type="InterPro" id="IPR012132">
    <property type="entry name" value="GMC_OxRdtase"/>
</dbReference>
<dbReference type="Pfam" id="PF00732">
    <property type="entry name" value="GMC_oxred_N"/>
    <property type="match status" value="1"/>
</dbReference>
<evidence type="ECO:0000313" key="13">
    <source>
        <dbReference type="Proteomes" id="UP000285712"/>
    </source>
</evidence>
<name>A0A3R7CBB0_APHAT</name>
<dbReference type="PANTHER" id="PTHR11552:SF147">
    <property type="entry name" value="CHOLINE DEHYDROGENASE, MITOCHONDRIAL"/>
    <property type="match status" value="1"/>
</dbReference>
<dbReference type="SUPFAM" id="SSF51905">
    <property type="entry name" value="FAD/NAD(P)-binding domain"/>
    <property type="match status" value="1"/>
</dbReference>
<dbReference type="VEuPathDB" id="FungiDB:H257_12008"/>
<organism evidence="11 12">
    <name type="scientific">Aphanomyces astaci</name>
    <name type="common">Crayfish plague agent</name>
    <dbReference type="NCBI Taxonomy" id="112090"/>
    <lineage>
        <taxon>Eukaryota</taxon>
        <taxon>Sar</taxon>
        <taxon>Stramenopiles</taxon>
        <taxon>Oomycota</taxon>
        <taxon>Saprolegniomycetes</taxon>
        <taxon>Saprolegniales</taxon>
        <taxon>Verrucalvaceae</taxon>
        <taxon>Aphanomyces</taxon>
    </lineage>
</organism>
<dbReference type="InterPro" id="IPR000172">
    <property type="entry name" value="GMC_OxRdtase_N"/>
</dbReference>
<dbReference type="PROSITE" id="PS00624">
    <property type="entry name" value="GMC_OXRED_2"/>
    <property type="match status" value="1"/>
</dbReference>
<proteinExistence type="inferred from homology"/>
<dbReference type="PANTHER" id="PTHR11552">
    <property type="entry name" value="GLUCOSE-METHANOL-CHOLINE GMC OXIDOREDUCTASE"/>
    <property type="match status" value="1"/>
</dbReference>
<dbReference type="GO" id="GO:0050660">
    <property type="term" value="F:flavin adenine dinucleotide binding"/>
    <property type="evidence" value="ECO:0007669"/>
    <property type="project" value="InterPro"/>
</dbReference>
<evidence type="ECO:0000256" key="7">
    <source>
        <dbReference type="SAM" id="MobiDB-lite"/>
    </source>
</evidence>
<comment type="similarity">
    <text evidence="2 6">Belongs to the GMC oxidoreductase family.</text>
</comment>
<evidence type="ECO:0000256" key="1">
    <source>
        <dbReference type="ARBA" id="ARBA00001974"/>
    </source>
</evidence>
<evidence type="ECO:0000313" key="10">
    <source>
        <dbReference type="EMBL" id="RHY90706.1"/>
    </source>
</evidence>
<dbReference type="GO" id="GO:0016614">
    <property type="term" value="F:oxidoreductase activity, acting on CH-OH group of donors"/>
    <property type="evidence" value="ECO:0007669"/>
    <property type="project" value="InterPro"/>
</dbReference>
<keyword evidence="4 5" id="KW-0274">FAD</keyword>
<keyword evidence="3 6" id="KW-0285">Flavoprotein</keyword>
<dbReference type="PROSITE" id="PS00623">
    <property type="entry name" value="GMC_OXRED_1"/>
    <property type="match status" value="1"/>
</dbReference>
<evidence type="ECO:0000256" key="3">
    <source>
        <dbReference type="ARBA" id="ARBA00022630"/>
    </source>
</evidence>